<evidence type="ECO:0000256" key="3">
    <source>
        <dbReference type="ARBA" id="ARBA00012572"/>
    </source>
</evidence>
<name>A0ABT8VP38_9FLAO</name>
<dbReference type="Proteomes" id="UP001168642">
    <property type="component" value="Unassembled WGS sequence"/>
</dbReference>
<evidence type="ECO:0000256" key="1">
    <source>
        <dbReference type="ARBA" id="ARBA00001164"/>
    </source>
</evidence>
<evidence type="ECO:0000256" key="7">
    <source>
        <dbReference type="ARBA" id="ARBA00023141"/>
    </source>
</evidence>
<evidence type="ECO:0000313" key="11">
    <source>
        <dbReference type="EMBL" id="MDO3693738.1"/>
    </source>
</evidence>
<dbReference type="Gene3D" id="3.20.20.70">
    <property type="entry name" value="Aldolase class I"/>
    <property type="match status" value="1"/>
</dbReference>
<keyword evidence="6 9" id="KW-0822">Tryptophan biosynthesis</keyword>
<evidence type="ECO:0000259" key="10">
    <source>
        <dbReference type="Pfam" id="PF00697"/>
    </source>
</evidence>
<dbReference type="EC" id="5.3.1.24" evidence="3 9"/>
<dbReference type="PANTHER" id="PTHR42894">
    <property type="entry name" value="N-(5'-PHOSPHORIBOSYL)ANTHRANILATE ISOMERASE"/>
    <property type="match status" value="1"/>
</dbReference>
<sequence>MKIKVCGMKYGENIKAVAGLQPDYMGFIFYPKSPRNFEGVIPEIDENIKKTGVFVNAPIGDVVQKVNQYGFKAVQLHGSESVAYCQELNSHDLDIELFKVFSIKDEFDFSVLSPYESFVDYFLFDTKGKDKGGNGYTFDWSVLKNYPSQKPFILSGGIGVEEIEKVKEILKTDLPIYALDINSKFEVEGVEKDVNLLQQFFKEIKGECV</sequence>
<accession>A0ABT8VP38</accession>
<evidence type="ECO:0000313" key="12">
    <source>
        <dbReference type="Proteomes" id="UP001168642"/>
    </source>
</evidence>
<dbReference type="HAMAP" id="MF_00135">
    <property type="entry name" value="PRAI"/>
    <property type="match status" value="1"/>
</dbReference>
<evidence type="ECO:0000256" key="2">
    <source>
        <dbReference type="ARBA" id="ARBA00004664"/>
    </source>
</evidence>
<dbReference type="RefSeq" id="WP_302882989.1">
    <property type="nucleotide sequence ID" value="NZ_JAUMIT010000001.1"/>
</dbReference>
<dbReference type="Pfam" id="PF00697">
    <property type="entry name" value="PRAI"/>
    <property type="match status" value="1"/>
</dbReference>
<evidence type="ECO:0000256" key="8">
    <source>
        <dbReference type="ARBA" id="ARBA00023235"/>
    </source>
</evidence>
<dbReference type="InterPro" id="IPR013785">
    <property type="entry name" value="Aldolase_TIM"/>
</dbReference>
<keyword evidence="12" id="KW-1185">Reference proteome</keyword>
<protein>
    <recommendedName>
        <fullName evidence="4 9">N-(5'-phosphoribosyl)anthranilate isomerase</fullName>
        <shortName evidence="9">PRAI</shortName>
        <ecNumber evidence="3 9">5.3.1.24</ecNumber>
    </recommendedName>
</protein>
<comment type="catalytic activity">
    <reaction evidence="1 9">
        <text>N-(5-phospho-beta-D-ribosyl)anthranilate = 1-(2-carboxyphenylamino)-1-deoxy-D-ribulose 5-phosphate</text>
        <dbReference type="Rhea" id="RHEA:21540"/>
        <dbReference type="ChEBI" id="CHEBI:18277"/>
        <dbReference type="ChEBI" id="CHEBI:58613"/>
        <dbReference type="EC" id="5.3.1.24"/>
    </reaction>
</comment>
<keyword evidence="8 9" id="KW-0413">Isomerase</keyword>
<dbReference type="SUPFAM" id="SSF51366">
    <property type="entry name" value="Ribulose-phoshate binding barrel"/>
    <property type="match status" value="1"/>
</dbReference>
<evidence type="ECO:0000256" key="6">
    <source>
        <dbReference type="ARBA" id="ARBA00022822"/>
    </source>
</evidence>
<keyword evidence="7 9" id="KW-0057">Aromatic amino acid biosynthesis</keyword>
<comment type="pathway">
    <text evidence="2 9">Amino-acid biosynthesis; L-tryptophan biosynthesis; L-tryptophan from chorismate: step 3/5.</text>
</comment>
<feature type="domain" description="N-(5'phosphoribosyl) anthranilate isomerase (PRAI)" evidence="10">
    <location>
        <begin position="4"/>
        <end position="202"/>
    </location>
</feature>
<proteinExistence type="inferred from homology"/>
<evidence type="ECO:0000256" key="9">
    <source>
        <dbReference type="HAMAP-Rule" id="MF_00135"/>
    </source>
</evidence>
<reference evidence="11" key="1">
    <citation type="submission" date="2023-07" db="EMBL/GenBank/DDBJ databases">
        <title>Wenyingzhuangia sp. chi5 genome sequencing and assembly.</title>
        <authorList>
            <person name="Park S."/>
        </authorList>
    </citation>
    <scope>NUCLEOTIDE SEQUENCE</scope>
    <source>
        <strain evidence="11">Chi5</strain>
    </source>
</reference>
<organism evidence="11 12">
    <name type="scientific">Wenyingzhuangia gilva</name>
    <dbReference type="NCBI Taxonomy" id="3057677"/>
    <lineage>
        <taxon>Bacteria</taxon>
        <taxon>Pseudomonadati</taxon>
        <taxon>Bacteroidota</taxon>
        <taxon>Flavobacteriia</taxon>
        <taxon>Flavobacteriales</taxon>
        <taxon>Flavobacteriaceae</taxon>
        <taxon>Wenyingzhuangia</taxon>
    </lineage>
</organism>
<dbReference type="GO" id="GO:0016853">
    <property type="term" value="F:isomerase activity"/>
    <property type="evidence" value="ECO:0007669"/>
    <property type="project" value="UniProtKB-KW"/>
</dbReference>
<evidence type="ECO:0000256" key="5">
    <source>
        <dbReference type="ARBA" id="ARBA00022605"/>
    </source>
</evidence>
<keyword evidence="5 9" id="KW-0028">Amino-acid biosynthesis</keyword>
<dbReference type="CDD" id="cd00405">
    <property type="entry name" value="PRAI"/>
    <property type="match status" value="1"/>
</dbReference>
<gene>
    <name evidence="9" type="primary">trpF</name>
    <name evidence="11" type="ORF">QVZ41_02610</name>
</gene>
<comment type="similarity">
    <text evidence="9">Belongs to the TrpF family.</text>
</comment>
<evidence type="ECO:0000256" key="4">
    <source>
        <dbReference type="ARBA" id="ARBA00022272"/>
    </source>
</evidence>
<dbReference type="PANTHER" id="PTHR42894:SF1">
    <property type="entry name" value="N-(5'-PHOSPHORIBOSYL)ANTHRANILATE ISOMERASE"/>
    <property type="match status" value="1"/>
</dbReference>
<dbReference type="InterPro" id="IPR044643">
    <property type="entry name" value="TrpF_fam"/>
</dbReference>
<dbReference type="InterPro" id="IPR001240">
    <property type="entry name" value="PRAI_dom"/>
</dbReference>
<comment type="caution">
    <text evidence="11">The sequence shown here is derived from an EMBL/GenBank/DDBJ whole genome shotgun (WGS) entry which is preliminary data.</text>
</comment>
<dbReference type="EMBL" id="JAUMIT010000001">
    <property type="protein sequence ID" value="MDO3693738.1"/>
    <property type="molecule type" value="Genomic_DNA"/>
</dbReference>
<dbReference type="InterPro" id="IPR011060">
    <property type="entry name" value="RibuloseP-bd_barrel"/>
</dbReference>